<evidence type="ECO:0000313" key="2">
    <source>
        <dbReference type="Proteomes" id="UP000002892"/>
    </source>
</evidence>
<protein>
    <submittedName>
        <fullName evidence="1">Uncharacterized protein</fullName>
    </submittedName>
</protein>
<reference evidence="1 2" key="1">
    <citation type="journal article" date="2012" name="J. Bacteriol.">
        <title>Complete genome sequences of Desulfosporosinus orientis DSM765T, Desulfosporosinus youngiae DSM17734T, Desulfosporosinus meridiei DSM13257T, and Desulfosporosinus acidiphilus DSM22704T.</title>
        <authorList>
            <person name="Pester M."/>
            <person name="Brambilla E."/>
            <person name="Alazard D."/>
            <person name="Rattei T."/>
            <person name="Weinmaier T."/>
            <person name="Han J."/>
            <person name="Lucas S."/>
            <person name="Lapidus A."/>
            <person name="Cheng J.F."/>
            <person name="Goodwin L."/>
            <person name="Pitluck S."/>
            <person name="Peters L."/>
            <person name="Ovchinnikova G."/>
            <person name="Teshima H."/>
            <person name="Detter J.C."/>
            <person name="Han C.S."/>
            <person name="Tapia R."/>
            <person name="Land M.L."/>
            <person name="Hauser L."/>
            <person name="Kyrpides N.C."/>
            <person name="Ivanova N.N."/>
            <person name="Pagani I."/>
            <person name="Huntmann M."/>
            <person name="Wei C.L."/>
            <person name="Davenport K.W."/>
            <person name="Daligault H."/>
            <person name="Chain P.S."/>
            <person name="Chen A."/>
            <person name="Mavromatis K."/>
            <person name="Markowitz V."/>
            <person name="Szeto E."/>
            <person name="Mikhailova N."/>
            <person name="Pati A."/>
            <person name="Wagner M."/>
            <person name="Woyke T."/>
            <person name="Ollivier B."/>
            <person name="Klenk H.P."/>
            <person name="Spring S."/>
            <person name="Loy A."/>
        </authorList>
    </citation>
    <scope>NUCLEOTIDE SEQUENCE [LARGE SCALE GENOMIC DNA]</scope>
    <source>
        <strain evidence="2">DSM 22704 / JCM 16185 / SJ4</strain>
    </source>
</reference>
<evidence type="ECO:0000313" key="1">
    <source>
        <dbReference type="EMBL" id="AFM40461.1"/>
    </source>
</evidence>
<gene>
    <name evidence="1" type="ordered locus">Desaci_1444</name>
</gene>
<dbReference type="Proteomes" id="UP000002892">
    <property type="component" value="Chromosome"/>
</dbReference>
<name>I4D3T7_DESAJ</name>
<accession>I4D3T7</accession>
<keyword evidence="2" id="KW-1185">Reference proteome</keyword>
<dbReference type="KEGG" id="dai:Desaci_1444"/>
<sequence length="155" mass="17424">MTRFWNVTCKQGAWRGNIYILAPSEWEAGKQTEIALDQLGLPAEVVRVYQLPGIGYPPIQAASTSGESRCLLCDQPAREAPISRRTVISPKITVPFFGAVRILGEIRTKVCPHCGKPDQWQIDFGYIPENWFENQAQVVPFVGKRLIEDKEVKVP</sequence>
<dbReference type="RefSeq" id="WP_014826468.1">
    <property type="nucleotide sequence ID" value="NC_018068.1"/>
</dbReference>
<organism evidence="1 2">
    <name type="scientific">Desulfosporosinus acidiphilus (strain DSM 22704 / JCM 16185 / SJ4)</name>
    <dbReference type="NCBI Taxonomy" id="646529"/>
    <lineage>
        <taxon>Bacteria</taxon>
        <taxon>Bacillati</taxon>
        <taxon>Bacillota</taxon>
        <taxon>Clostridia</taxon>
        <taxon>Eubacteriales</taxon>
        <taxon>Desulfitobacteriaceae</taxon>
        <taxon>Desulfosporosinus</taxon>
    </lineage>
</organism>
<dbReference type="OrthoDB" id="9809663at2"/>
<proteinExistence type="predicted"/>
<dbReference type="AlphaFoldDB" id="I4D3T7"/>
<dbReference type="HOGENOM" id="CLU_1692632_0_0_9"/>
<dbReference type="STRING" id="646529.Desaci_1444"/>
<dbReference type="EMBL" id="CP003639">
    <property type="protein sequence ID" value="AFM40461.1"/>
    <property type="molecule type" value="Genomic_DNA"/>
</dbReference>